<reference evidence="1" key="1">
    <citation type="submission" date="2022-07" db="EMBL/GenBank/DDBJ databases">
        <title>The genome of Lyophyllum shimeji provides insight into the initial evolution of ectomycorrhizal fungal genome.</title>
        <authorList>
            <person name="Kobayashi Y."/>
            <person name="Shibata T."/>
            <person name="Hirakawa H."/>
            <person name="Shigenobu S."/>
            <person name="Nishiyama T."/>
            <person name="Yamada A."/>
            <person name="Hasebe M."/>
            <person name="Kawaguchi M."/>
        </authorList>
    </citation>
    <scope>NUCLEOTIDE SEQUENCE</scope>
    <source>
        <strain evidence="1">AT787</strain>
    </source>
</reference>
<dbReference type="AlphaFoldDB" id="A0A9P3UUN5"/>
<comment type="caution">
    <text evidence="1">The sequence shown here is derived from an EMBL/GenBank/DDBJ whole genome shotgun (WGS) entry which is preliminary data.</text>
</comment>
<gene>
    <name evidence="1" type="ORF">LshimejAT787_1900130</name>
</gene>
<keyword evidence="2" id="KW-1185">Reference proteome</keyword>
<organism evidence="1 2">
    <name type="scientific">Lyophyllum shimeji</name>
    <name type="common">Hon-shimeji</name>
    <name type="synonym">Tricholoma shimeji</name>
    <dbReference type="NCBI Taxonomy" id="47721"/>
    <lineage>
        <taxon>Eukaryota</taxon>
        <taxon>Fungi</taxon>
        <taxon>Dikarya</taxon>
        <taxon>Basidiomycota</taxon>
        <taxon>Agaricomycotina</taxon>
        <taxon>Agaricomycetes</taxon>
        <taxon>Agaricomycetidae</taxon>
        <taxon>Agaricales</taxon>
        <taxon>Tricholomatineae</taxon>
        <taxon>Lyophyllaceae</taxon>
        <taxon>Lyophyllum</taxon>
    </lineage>
</organism>
<evidence type="ECO:0000313" key="2">
    <source>
        <dbReference type="Proteomes" id="UP001063166"/>
    </source>
</evidence>
<proteinExistence type="predicted"/>
<evidence type="ECO:0000313" key="1">
    <source>
        <dbReference type="EMBL" id="GLB44935.1"/>
    </source>
</evidence>
<protein>
    <submittedName>
        <fullName evidence="1">Uncharacterized protein</fullName>
    </submittedName>
</protein>
<accession>A0A9P3UUN5</accession>
<sequence length="149" mass="16444">MYASTSGPPVLSPLEAHCDPGCRHHFAKSLSEVVRTVATGVLTMVARNEWLLHRCNTGVSQRKLPSFARITHMIVSPHHTALSYGRSTPPPVSAAYALTTSWKTDNIATTLVLRIGHVFNHRTIRRRSSSLVAHLSAYYVSQYPAVSPR</sequence>
<name>A0A9P3UUN5_LYOSH</name>
<dbReference type="Proteomes" id="UP001063166">
    <property type="component" value="Unassembled WGS sequence"/>
</dbReference>
<dbReference type="EMBL" id="BRPK01000019">
    <property type="protein sequence ID" value="GLB44935.1"/>
    <property type="molecule type" value="Genomic_DNA"/>
</dbReference>